<organism evidence="2 3">
    <name type="scientific">Pontibacter locisalis</name>
    <dbReference type="NCBI Taxonomy" id="1719035"/>
    <lineage>
        <taxon>Bacteria</taxon>
        <taxon>Pseudomonadati</taxon>
        <taxon>Bacteroidota</taxon>
        <taxon>Cytophagia</taxon>
        <taxon>Cytophagales</taxon>
        <taxon>Hymenobacteraceae</taxon>
        <taxon>Pontibacter</taxon>
    </lineage>
</organism>
<dbReference type="RefSeq" id="WP_377503347.1">
    <property type="nucleotide sequence ID" value="NZ_JBHULU010000004.1"/>
</dbReference>
<evidence type="ECO:0000313" key="3">
    <source>
        <dbReference type="Proteomes" id="UP001597544"/>
    </source>
</evidence>
<reference evidence="3" key="1">
    <citation type="journal article" date="2019" name="Int. J. Syst. Evol. Microbiol.">
        <title>The Global Catalogue of Microorganisms (GCM) 10K type strain sequencing project: providing services to taxonomists for standard genome sequencing and annotation.</title>
        <authorList>
            <consortium name="The Broad Institute Genomics Platform"/>
            <consortium name="The Broad Institute Genome Sequencing Center for Infectious Disease"/>
            <person name="Wu L."/>
            <person name="Ma J."/>
        </authorList>
    </citation>
    <scope>NUCLEOTIDE SEQUENCE [LARGE SCALE GENOMIC DNA]</scope>
    <source>
        <strain evidence="3">KCTC 42498</strain>
    </source>
</reference>
<proteinExistence type="predicted"/>
<dbReference type="EMBL" id="JBHULU010000004">
    <property type="protein sequence ID" value="MFD2512887.1"/>
    <property type="molecule type" value="Genomic_DNA"/>
</dbReference>
<comment type="caution">
    <text evidence="2">The sequence shown here is derived from an EMBL/GenBank/DDBJ whole genome shotgun (WGS) entry which is preliminary data.</text>
</comment>
<dbReference type="Proteomes" id="UP001597544">
    <property type="component" value="Unassembled WGS sequence"/>
</dbReference>
<feature type="compositionally biased region" description="Polar residues" evidence="1">
    <location>
        <begin position="30"/>
        <end position="63"/>
    </location>
</feature>
<sequence length="84" mass="9001">MKGERTNWEFHGFSSNPQKSYDAGKKGSVLATQASLKDATNPSAETKTASKVSNQNKPTQGRGWQSPRAGANDAGKEKKSSSEE</sequence>
<evidence type="ECO:0000313" key="2">
    <source>
        <dbReference type="EMBL" id="MFD2512887.1"/>
    </source>
</evidence>
<protein>
    <submittedName>
        <fullName evidence="2">Uncharacterized protein</fullName>
    </submittedName>
</protein>
<name>A0ABW5IGY7_9BACT</name>
<feature type="compositionally biased region" description="Basic and acidic residues" evidence="1">
    <location>
        <begin position="74"/>
        <end position="84"/>
    </location>
</feature>
<evidence type="ECO:0000256" key="1">
    <source>
        <dbReference type="SAM" id="MobiDB-lite"/>
    </source>
</evidence>
<accession>A0ABW5IGY7</accession>
<feature type="region of interest" description="Disordered" evidence="1">
    <location>
        <begin position="1"/>
        <end position="84"/>
    </location>
</feature>
<keyword evidence="3" id="KW-1185">Reference proteome</keyword>
<gene>
    <name evidence="2" type="ORF">ACFSRY_03350</name>
</gene>